<feature type="transmembrane region" description="Helical" evidence="5">
    <location>
        <begin position="31"/>
        <end position="51"/>
    </location>
</feature>
<protein>
    <submittedName>
        <fullName evidence="6">Zinc transporter ZupT</fullName>
    </submittedName>
</protein>
<dbReference type="InterPro" id="IPR003689">
    <property type="entry name" value="ZIP"/>
</dbReference>
<feature type="transmembrane region" description="Helical" evidence="5">
    <location>
        <begin position="202"/>
        <end position="220"/>
    </location>
</feature>
<reference evidence="6 7" key="1">
    <citation type="submission" date="2016-10" db="EMBL/GenBank/DDBJ databases">
        <authorList>
            <person name="de Groot N.N."/>
        </authorList>
    </citation>
    <scope>NUCLEOTIDE SEQUENCE [LARGE SCALE GENOMIC DNA]</scope>
    <source>
        <strain evidence="6 7">DSM 23399</strain>
    </source>
</reference>
<name>A0A1I0VE50_9BACT</name>
<feature type="transmembrane region" description="Helical" evidence="5">
    <location>
        <begin position="169"/>
        <end position="190"/>
    </location>
</feature>
<dbReference type="GO" id="GO:0005385">
    <property type="term" value="F:zinc ion transmembrane transporter activity"/>
    <property type="evidence" value="ECO:0007669"/>
    <property type="project" value="TreeGrafter"/>
</dbReference>
<dbReference type="RefSeq" id="WP_092894245.1">
    <property type="nucleotide sequence ID" value="NZ_CAXBKE010000032.1"/>
</dbReference>
<evidence type="ECO:0000256" key="4">
    <source>
        <dbReference type="ARBA" id="ARBA00023136"/>
    </source>
</evidence>
<gene>
    <name evidence="6" type="ORF">SAMN04489723_101138</name>
</gene>
<dbReference type="Pfam" id="PF02535">
    <property type="entry name" value="Zip"/>
    <property type="match status" value="1"/>
</dbReference>
<feature type="transmembrane region" description="Helical" evidence="5">
    <location>
        <begin position="140"/>
        <end position="163"/>
    </location>
</feature>
<evidence type="ECO:0000256" key="2">
    <source>
        <dbReference type="ARBA" id="ARBA00022692"/>
    </source>
</evidence>
<dbReference type="STRING" id="237018.SAMN04489723_101138"/>
<dbReference type="OrthoDB" id="654481at2"/>
<feature type="transmembrane region" description="Helical" evidence="5">
    <location>
        <begin position="232"/>
        <end position="250"/>
    </location>
</feature>
<evidence type="ECO:0000256" key="1">
    <source>
        <dbReference type="ARBA" id="ARBA00004141"/>
    </source>
</evidence>
<organism evidence="6 7">
    <name type="scientific">Algoriphagus aquimarinus</name>
    <dbReference type="NCBI Taxonomy" id="237018"/>
    <lineage>
        <taxon>Bacteria</taxon>
        <taxon>Pseudomonadati</taxon>
        <taxon>Bacteroidota</taxon>
        <taxon>Cytophagia</taxon>
        <taxon>Cytophagales</taxon>
        <taxon>Cyclobacteriaceae</taxon>
        <taxon>Algoriphagus</taxon>
    </lineage>
</organism>
<comment type="subcellular location">
    <subcellularLocation>
        <location evidence="1">Membrane</location>
        <topology evidence="1">Multi-pass membrane protein</topology>
    </subcellularLocation>
</comment>
<keyword evidence="3 5" id="KW-1133">Transmembrane helix</keyword>
<proteinExistence type="predicted"/>
<dbReference type="AlphaFoldDB" id="A0A1I0VE50"/>
<evidence type="ECO:0000313" key="6">
    <source>
        <dbReference type="EMBL" id="SFA74317.1"/>
    </source>
</evidence>
<keyword evidence="2 5" id="KW-0812">Transmembrane</keyword>
<evidence type="ECO:0000313" key="7">
    <source>
        <dbReference type="Proteomes" id="UP000198790"/>
    </source>
</evidence>
<evidence type="ECO:0000256" key="3">
    <source>
        <dbReference type="ARBA" id="ARBA00022989"/>
    </source>
</evidence>
<dbReference type="GO" id="GO:0016020">
    <property type="term" value="C:membrane"/>
    <property type="evidence" value="ECO:0007669"/>
    <property type="project" value="UniProtKB-SubCell"/>
</dbReference>
<dbReference type="PANTHER" id="PTHR11040:SF44">
    <property type="entry name" value="PROTEIN ZNTC-RELATED"/>
    <property type="match status" value="1"/>
</dbReference>
<sequence>MEFKFLLLFLTAMIAGSLVFLAPNFREKYFRLVLVFAGSYLFSITILHILPELFDSGFDSKRMGLYILIGFLLQQLLEFWSSGIEHGHIHTHEHQGSKAMTTVMLGLFIHAFLEGTLLSHGELMDQGEEVLGHVHNSKTILLGIVLHKGPAAFALAAVLSSTLSKKTTLILLTLFALASPLGMMSSSFLFESGMLEKQGIGILYGLVAGGFLHISTTIFFESSPHHKFQLNKLLVSFFAAGLAILSEFFLK</sequence>
<keyword evidence="7" id="KW-1185">Reference proteome</keyword>
<dbReference type="EMBL" id="FOKK01000001">
    <property type="protein sequence ID" value="SFA74317.1"/>
    <property type="molecule type" value="Genomic_DNA"/>
</dbReference>
<keyword evidence="4 5" id="KW-0472">Membrane</keyword>
<dbReference type="Proteomes" id="UP000198790">
    <property type="component" value="Unassembled WGS sequence"/>
</dbReference>
<evidence type="ECO:0000256" key="5">
    <source>
        <dbReference type="SAM" id="Phobius"/>
    </source>
</evidence>
<dbReference type="PANTHER" id="PTHR11040">
    <property type="entry name" value="ZINC/IRON TRANSPORTER"/>
    <property type="match status" value="1"/>
</dbReference>
<accession>A0A1I0VE50</accession>